<proteinExistence type="predicted"/>
<dbReference type="RefSeq" id="WP_067761425.1">
    <property type="nucleotide sequence ID" value="NZ_CP015772.1"/>
</dbReference>
<organism evidence="2 3">
    <name type="scientific">Niabella ginsenosidivorans</name>
    <dbReference type="NCBI Taxonomy" id="1176587"/>
    <lineage>
        <taxon>Bacteria</taxon>
        <taxon>Pseudomonadati</taxon>
        <taxon>Bacteroidota</taxon>
        <taxon>Chitinophagia</taxon>
        <taxon>Chitinophagales</taxon>
        <taxon>Chitinophagaceae</taxon>
        <taxon>Niabella</taxon>
    </lineage>
</organism>
<dbReference type="InterPro" id="IPR051918">
    <property type="entry name" value="STPP_CPPED1"/>
</dbReference>
<dbReference type="EMBL" id="CP015772">
    <property type="protein sequence ID" value="ANH83624.1"/>
    <property type="molecule type" value="Genomic_DNA"/>
</dbReference>
<evidence type="ECO:0000313" key="2">
    <source>
        <dbReference type="EMBL" id="ANH83624.1"/>
    </source>
</evidence>
<name>A0A1A9IAN6_9BACT</name>
<dbReference type="PANTHER" id="PTHR43143">
    <property type="entry name" value="METALLOPHOSPHOESTERASE, CALCINEURIN SUPERFAMILY"/>
    <property type="match status" value="1"/>
</dbReference>
<dbReference type="Proteomes" id="UP000077667">
    <property type="component" value="Chromosome"/>
</dbReference>
<dbReference type="PANTHER" id="PTHR43143:SF5">
    <property type="entry name" value="SECRETED PROTEIN"/>
    <property type="match status" value="1"/>
</dbReference>
<dbReference type="InterPro" id="IPR004843">
    <property type="entry name" value="Calcineurin-like_PHP"/>
</dbReference>
<dbReference type="Gene3D" id="3.60.21.10">
    <property type="match status" value="1"/>
</dbReference>
<dbReference type="GO" id="GO:0016787">
    <property type="term" value="F:hydrolase activity"/>
    <property type="evidence" value="ECO:0007669"/>
    <property type="project" value="InterPro"/>
</dbReference>
<feature type="domain" description="Calcineurin-like phosphoesterase" evidence="1">
    <location>
        <begin position="37"/>
        <end position="237"/>
    </location>
</feature>
<dbReference type="KEGG" id="nia:A8C56_01065"/>
<dbReference type="InterPro" id="IPR029052">
    <property type="entry name" value="Metallo-depent_PP-like"/>
</dbReference>
<dbReference type="STRING" id="1176587.A8C56_01065"/>
<sequence length="310" mass="35242">MRILNIILTVFVLQSCASSKFTIPVLPDTQEAVTRRHDMFNAQLNWIAKAKDSLHIPIVLHVGDLVNFDTIPQYQRAAKAFEVLDQAKIPYAITLGNHDGQAVQHNSGSAAPGNVNANLRKTQKFNEYFPVSRFALQKGRYEEGKSDNSYQVFKAGKKKFLVITLEFCAREGAAQWMDQVIKEHPKYNVIVLTHYHLTPKGEIARTNAGYGDMKVVDIFDKYIKPHKNVFMVLSGHVCFSSHREDKGTGGNRIYQILSDYQCKDDGGGYIRLLDFDLKKKIITAKMYSPFYNKTLDDDSRFVLTDVRLVK</sequence>
<evidence type="ECO:0000259" key="1">
    <source>
        <dbReference type="Pfam" id="PF00149"/>
    </source>
</evidence>
<dbReference type="AlphaFoldDB" id="A0A1A9IAN6"/>
<evidence type="ECO:0000313" key="3">
    <source>
        <dbReference type="Proteomes" id="UP000077667"/>
    </source>
</evidence>
<keyword evidence="3" id="KW-1185">Reference proteome</keyword>
<gene>
    <name evidence="2" type="ORF">A8C56_01065</name>
</gene>
<dbReference type="SUPFAM" id="SSF56300">
    <property type="entry name" value="Metallo-dependent phosphatases"/>
    <property type="match status" value="1"/>
</dbReference>
<accession>A0A1A9IAN6</accession>
<dbReference type="OrthoDB" id="9772095at2"/>
<dbReference type="PROSITE" id="PS51257">
    <property type="entry name" value="PROKAR_LIPOPROTEIN"/>
    <property type="match status" value="1"/>
</dbReference>
<reference evidence="2 3" key="1">
    <citation type="submission" date="2016-05" db="EMBL/GenBank/DDBJ databases">
        <title>Niabella ginsenosidivorans BS26 whole genome sequencing.</title>
        <authorList>
            <person name="Im W.T."/>
            <person name="Siddiqi M.Z."/>
        </authorList>
    </citation>
    <scope>NUCLEOTIDE SEQUENCE [LARGE SCALE GENOMIC DNA]</scope>
    <source>
        <strain evidence="2 3">BS26</strain>
    </source>
</reference>
<dbReference type="Pfam" id="PF00149">
    <property type="entry name" value="Metallophos"/>
    <property type="match status" value="1"/>
</dbReference>
<protein>
    <submittedName>
        <fullName evidence="2">Metallophosphoesterase</fullName>
    </submittedName>
</protein>